<protein>
    <submittedName>
        <fullName evidence="2">Uncharacterized protein</fullName>
    </submittedName>
</protein>
<dbReference type="GeneID" id="38781306"/>
<dbReference type="EMBL" id="BFAD01000006">
    <property type="protein sequence ID" value="GBE84389.1"/>
    <property type="molecule type" value="Genomic_DNA"/>
</dbReference>
<proteinExistence type="predicted"/>
<dbReference type="InParanoid" id="A0A401GQG0"/>
<evidence type="ECO:0000313" key="2">
    <source>
        <dbReference type="EMBL" id="GBE84389.1"/>
    </source>
</evidence>
<feature type="compositionally biased region" description="Pro residues" evidence="1">
    <location>
        <begin position="91"/>
        <end position="100"/>
    </location>
</feature>
<organism evidence="2 3">
    <name type="scientific">Sparassis crispa</name>
    <dbReference type="NCBI Taxonomy" id="139825"/>
    <lineage>
        <taxon>Eukaryota</taxon>
        <taxon>Fungi</taxon>
        <taxon>Dikarya</taxon>
        <taxon>Basidiomycota</taxon>
        <taxon>Agaricomycotina</taxon>
        <taxon>Agaricomycetes</taxon>
        <taxon>Polyporales</taxon>
        <taxon>Sparassidaceae</taxon>
        <taxon>Sparassis</taxon>
    </lineage>
</organism>
<name>A0A401GQG0_9APHY</name>
<feature type="region of interest" description="Disordered" evidence="1">
    <location>
        <begin position="67"/>
        <end position="135"/>
    </location>
</feature>
<feature type="compositionally biased region" description="Acidic residues" evidence="1">
    <location>
        <begin position="77"/>
        <end position="89"/>
    </location>
</feature>
<keyword evidence="3" id="KW-1185">Reference proteome</keyword>
<evidence type="ECO:0000256" key="1">
    <source>
        <dbReference type="SAM" id="MobiDB-lite"/>
    </source>
</evidence>
<evidence type="ECO:0000313" key="3">
    <source>
        <dbReference type="Proteomes" id="UP000287166"/>
    </source>
</evidence>
<sequence length="403" mass="44372">MLTEGYIEERLHGHTNLKIPRIVKWHEDDMELSVLDPCHALIPLVINAEGTRLRLVRDAKDSLKVPGCLATKPELDSNSESEEEEEDQEALPPPPPPPPLRSKRSKSKSAGTKAPSATKVGGTNQVRKHRRELDINEDVQSDEVQEVIPVIRDIRGATTRLPLQHAASPHGHVAPRSRRQYEDELEGYSSADSVHAGIDNRAATRYQGQLPKRHAAPLPKPPSVIPPSWLPSGNAPSTGYSHGYSPTIAYVPRASNSVGGHARGYSPAAGFPPHLASHAHRSQLQCAGHPQPLAVPSHQDLSIQEDENHRYHYQAHTRGAGRQDFVRRADNVIEEEDEFVDKGRMPQQLMHAGRAMPGRTFTNAVAGPSGKYSHRHAEAGPSYIDYAPDDVGALFDDPVYYDE</sequence>
<reference evidence="2 3" key="1">
    <citation type="journal article" date="2018" name="Sci. Rep.">
        <title>Genome sequence of the cauliflower mushroom Sparassis crispa (Hanabiratake) and its association with beneficial usage.</title>
        <authorList>
            <person name="Kiyama R."/>
            <person name="Furutani Y."/>
            <person name="Kawaguchi K."/>
            <person name="Nakanishi T."/>
        </authorList>
    </citation>
    <scope>NUCLEOTIDE SEQUENCE [LARGE SCALE GENOMIC DNA]</scope>
</reference>
<gene>
    <name evidence="2" type="ORF">SCP_0603680</name>
</gene>
<dbReference type="RefSeq" id="XP_027615302.1">
    <property type="nucleotide sequence ID" value="XM_027759501.1"/>
</dbReference>
<comment type="caution">
    <text evidence="2">The sequence shown here is derived from an EMBL/GenBank/DDBJ whole genome shotgun (WGS) entry which is preliminary data.</text>
</comment>
<dbReference type="Proteomes" id="UP000287166">
    <property type="component" value="Unassembled WGS sequence"/>
</dbReference>
<dbReference type="AlphaFoldDB" id="A0A401GQG0"/>
<accession>A0A401GQG0</accession>